<comment type="similarity">
    <text evidence="1">Belongs to the Gfo/Idh/MocA family.</text>
</comment>
<dbReference type="InterPro" id="IPR055170">
    <property type="entry name" value="GFO_IDH_MocA-like_dom"/>
</dbReference>
<dbReference type="Gene3D" id="3.40.50.720">
    <property type="entry name" value="NAD(P)-binding Rossmann-like Domain"/>
    <property type="match status" value="1"/>
</dbReference>
<dbReference type="PANTHER" id="PTHR43708:SF5">
    <property type="entry name" value="CONSERVED EXPRESSED OXIDOREDUCTASE (EUROFUNG)-RELATED"/>
    <property type="match status" value="1"/>
</dbReference>
<dbReference type="InterPro" id="IPR051317">
    <property type="entry name" value="Gfo/Idh/MocA_oxidoreduct"/>
</dbReference>
<keyword evidence="8" id="KW-1185">Reference proteome</keyword>
<dbReference type="OrthoDB" id="2129491at2759"/>
<reference evidence="7" key="1">
    <citation type="submission" date="2021-03" db="EMBL/GenBank/DDBJ databases">
        <authorList>
            <person name="Tagirdzhanova G."/>
        </authorList>
    </citation>
    <scope>NUCLEOTIDE SEQUENCE</scope>
</reference>
<dbReference type="GO" id="GO:0016491">
    <property type="term" value="F:oxidoreductase activity"/>
    <property type="evidence" value="ECO:0007669"/>
    <property type="project" value="UniProtKB-KW"/>
</dbReference>
<evidence type="ECO:0000256" key="3">
    <source>
        <dbReference type="SAM" id="Phobius"/>
    </source>
</evidence>
<dbReference type="Pfam" id="PF22725">
    <property type="entry name" value="GFO_IDH_MocA_C3"/>
    <property type="match status" value="1"/>
</dbReference>
<dbReference type="InterPro" id="IPR058581">
    <property type="entry name" value="TM_HPP"/>
</dbReference>
<keyword evidence="3" id="KW-1133">Transmembrane helix</keyword>
<feature type="domain" description="Gfo/Idh/MocA-like oxidoreductase N-terminal" evidence="4">
    <location>
        <begin position="7"/>
        <end position="125"/>
    </location>
</feature>
<gene>
    <name evidence="7" type="ORF">IMSHALPRED_000022</name>
</gene>
<dbReference type="Pfam" id="PF01408">
    <property type="entry name" value="GFO_IDH_MocA"/>
    <property type="match status" value="1"/>
</dbReference>
<feature type="domain" description="GFO/IDH/MocA-like oxidoreductase" evidence="6">
    <location>
        <begin position="134"/>
        <end position="258"/>
    </location>
</feature>
<keyword evidence="3" id="KW-0472">Membrane</keyword>
<evidence type="ECO:0000256" key="1">
    <source>
        <dbReference type="ARBA" id="ARBA00010928"/>
    </source>
</evidence>
<accession>A0A8H3EGY9</accession>
<dbReference type="Gene3D" id="3.30.360.10">
    <property type="entry name" value="Dihydrodipicolinate Reductase, domain 2"/>
    <property type="match status" value="1"/>
</dbReference>
<protein>
    <recommendedName>
        <fullName evidence="9">NAD(P)-binding protein</fullName>
    </recommendedName>
</protein>
<dbReference type="EMBL" id="CAJPDT010000001">
    <property type="protein sequence ID" value="CAF9904393.1"/>
    <property type="molecule type" value="Genomic_DNA"/>
</dbReference>
<dbReference type="SUPFAM" id="SSF51735">
    <property type="entry name" value="NAD(P)-binding Rossmann-fold domains"/>
    <property type="match status" value="1"/>
</dbReference>
<dbReference type="InterPro" id="IPR000683">
    <property type="entry name" value="Gfo/Idh/MocA-like_OxRdtase_N"/>
</dbReference>
<evidence type="ECO:0000259" key="4">
    <source>
        <dbReference type="Pfam" id="PF01408"/>
    </source>
</evidence>
<evidence type="ECO:0000259" key="5">
    <source>
        <dbReference type="Pfam" id="PF04982"/>
    </source>
</evidence>
<evidence type="ECO:0000256" key="2">
    <source>
        <dbReference type="ARBA" id="ARBA00023002"/>
    </source>
</evidence>
<dbReference type="InterPro" id="IPR036291">
    <property type="entry name" value="NAD(P)-bd_dom_sf"/>
</dbReference>
<keyword evidence="3" id="KW-0812">Transmembrane</keyword>
<feature type="transmembrane region" description="Helical" evidence="3">
    <location>
        <begin position="402"/>
        <end position="424"/>
    </location>
</feature>
<name>A0A8H3EGY9_9LECA</name>
<dbReference type="Proteomes" id="UP000664534">
    <property type="component" value="Unassembled WGS sequence"/>
</dbReference>
<dbReference type="PANTHER" id="PTHR43708">
    <property type="entry name" value="CONSERVED EXPRESSED OXIDOREDUCTASE (EUROFUNG)"/>
    <property type="match status" value="1"/>
</dbReference>
<organism evidence="7 8">
    <name type="scientific">Imshaugia aleurites</name>
    <dbReference type="NCBI Taxonomy" id="172621"/>
    <lineage>
        <taxon>Eukaryota</taxon>
        <taxon>Fungi</taxon>
        <taxon>Dikarya</taxon>
        <taxon>Ascomycota</taxon>
        <taxon>Pezizomycotina</taxon>
        <taxon>Lecanoromycetes</taxon>
        <taxon>OSLEUM clade</taxon>
        <taxon>Lecanoromycetidae</taxon>
        <taxon>Lecanorales</taxon>
        <taxon>Lecanorineae</taxon>
        <taxon>Parmeliaceae</taxon>
        <taxon>Imshaugia</taxon>
    </lineage>
</organism>
<dbReference type="GO" id="GO:0000166">
    <property type="term" value="F:nucleotide binding"/>
    <property type="evidence" value="ECO:0007669"/>
    <property type="project" value="InterPro"/>
</dbReference>
<comment type="caution">
    <text evidence="7">The sequence shown here is derived from an EMBL/GenBank/DDBJ whole genome shotgun (WGS) entry which is preliminary data.</text>
</comment>
<feature type="transmembrane region" description="Helical" evidence="3">
    <location>
        <begin position="347"/>
        <end position="370"/>
    </location>
</feature>
<evidence type="ECO:0000313" key="7">
    <source>
        <dbReference type="EMBL" id="CAF9904393.1"/>
    </source>
</evidence>
<sequence length="491" mass="54100">MAPKTYNVAIIGYGMSAKVFHIPLVQVVPELKLYAIVQRTPKPNDNAEMDHPDIKGYRSSEEMVRDSEVEVVVVTTAPTSHFELGKLALEHGKHLIVEKPFTPSSKEASELIAISKKHDRLLTVYQNRRWDTDFLTLSKLLEQRSLGRVVEFETHFDRHRPEAPDPASTWKAKLLPGGGAVYDLGTHLIDQVVVTFGLPEKITGFVGSQREHNPGEVEDSCTLLLHYTSGLLATVKAAVVSPEEHQLRFWVRGDQGSYKKFHLDPQEDHLKAGQKPGDPGFGIESEDRAGNLTILQDGQPRMQKCANIEPVTYRAFYSQFAKALAGQVTLGGFAEHHNKPSANIGKLLVAGWALLGAFIGVATIEAAFMAPAFKYHGVPLLIASFDAAAILEYNIIEPPPAQLRNITVGHILFATVAVGFTKLLRINAHFESLRWPAGALRRGLASSLMIVIKTEYPPAGATALLAAFRPQVERLGWYLLPLIMPSTALTY</sequence>
<feature type="transmembrane region" description="Helical" evidence="3">
    <location>
        <begin position="377"/>
        <end position="396"/>
    </location>
</feature>
<evidence type="ECO:0000259" key="6">
    <source>
        <dbReference type="Pfam" id="PF22725"/>
    </source>
</evidence>
<feature type="domain" description="HPP transmembrane region" evidence="5">
    <location>
        <begin position="346"/>
        <end position="484"/>
    </location>
</feature>
<keyword evidence="2" id="KW-0560">Oxidoreductase</keyword>
<dbReference type="AlphaFoldDB" id="A0A8H3EGY9"/>
<evidence type="ECO:0000313" key="8">
    <source>
        <dbReference type="Proteomes" id="UP000664534"/>
    </source>
</evidence>
<evidence type="ECO:0008006" key="9">
    <source>
        <dbReference type="Google" id="ProtNLM"/>
    </source>
</evidence>
<dbReference type="Pfam" id="PF04982">
    <property type="entry name" value="TM_HPP"/>
    <property type="match status" value="1"/>
</dbReference>
<proteinExistence type="inferred from homology"/>